<dbReference type="AlphaFoldDB" id="A0A2C6KV50"/>
<feature type="compositionally biased region" description="Basic and acidic residues" evidence="1">
    <location>
        <begin position="1052"/>
        <end position="1062"/>
    </location>
</feature>
<feature type="region of interest" description="Disordered" evidence="1">
    <location>
        <begin position="724"/>
        <end position="848"/>
    </location>
</feature>
<feature type="compositionally biased region" description="Basic and acidic residues" evidence="1">
    <location>
        <begin position="730"/>
        <end position="740"/>
    </location>
</feature>
<name>A0A2C6KV50_9APIC</name>
<dbReference type="EMBL" id="MIGC01003043">
    <property type="protein sequence ID" value="PHJ20055.1"/>
    <property type="molecule type" value="Genomic_DNA"/>
</dbReference>
<feature type="compositionally biased region" description="Basic and acidic residues" evidence="1">
    <location>
        <begin position="12"/>
        <end position="32"/>
    </location>
</feature>
<feature type="region of interest" description="Disordered" evidence="1">
    <location>
        <begin position="1052"/>
        <end position="1087"/>
    </location>
</feature>
<gene>
    <name evidence="2" type="ORF">CSUI_006117</name>
</gene>
<evidence type="ECO:0000313" key="3">
    <source>
        <dbReference type="Proteomes" id="UP000221165"/>
    </source>
</evidence>
<dbReference type="GeneID" id="94429493"/>
<feature type="compositionally biased region" description="Polar residues" evidence="1">
    <location>
        <begin position="106"/>
        <end position="115"/>
    </location>
</feature>
<dbReference type="Proteomes" id="UP000221165">
    <property type="component" value="Unassembled WGS sequence"/>
</dbReference>
<evidence type="ECO:0000313" key="2">
    <source>
        <dbReference type="EMBL" id="PHJ20055.1"/>
    </source>
</evidence>
<feature type="compositionally biased region" description="Basic and acidic residues" evidence="1">
    <location>
        <begin position="1077"/>
        <end position="1086"/>
    </location>
</feature>
<feature type="region of interest" description="Disordered" evidence="1">
    <location>
        <begin position="584"/>
        <end position="631"/>
    </location>
</feature>
<feature type="region of interest" description="Disordered" evidence="1">
    <location>
        <begin position="1"/>
        <end position="139"/>
    </location>
</feature>
<sequence length="1136" mass="120664">MEQGSKAQVLEMRTERKAEQVQGDDRHHDLGRRALQLAQRESVQKTTEQQQVSDVIPVQPRREAVSPPSSETAASSGDSESAGEEECLESAADPQGEESDCRGAVHTSTKESLTNGRKAAEFHRQNRSPKDEESGGEAALWESFQRKVVVRRISSADSATTTSSEDGAARGIGLLSACSSPGRCFLRTSSIAEEVFVPVAPPDESISSRCSSPQPSSSSSLCRCTTTSSFASLSESGALDDDHTKLGVDLSSQESEKLGNSVYLQHSEIGDFLKRGVGEHDLSIFLGRKRSPPSSGGVVEVEDAVVSSANRNRWIPPGLQHGGCPVYGSLSCGHGAGASEEETSAGGMTKQEEDVGGRQATRSMSGLSTQPQEGRGTRNSSGETQPSVDGSAWCCEDDRNICIRSRTLYPRWESCLSFDTRCEGCKDEHSCGACATPGLTPGMCPAYVTSMEQLSRRTCWGKADGAGCSRWQPDRLGAEVDGSCDLHGVGISGHQENRPSEVLQSPCGLPGAQQLPGDPCTGSLPLLGPEEAARRAAVLADACARTFAALGWLTKSDTTDEHGRMRGHSGSMVKATIPGQCATAGGERLREQNGNEEREGGGDTLGGPHEGETGAARLHKNARRRVDERDTPHEAGALLCRNQVRGADCVIQDVEDLRRASKRHSKEARKRRRRLQKLLESPFGSKEMEEILAKKGELESDGVTAGISKSLLLARSECVERAPVVQGSAEESHTKLDSSRGLHHLVGEGSSPRWATPTDRRETERAVELSSRRQDSDASEGTGQQRSTSQTRQQLVCGAVQLETVTSPMRAGKSDTPGEQTSDPVDGRASSEVGGFPGEEKEAESGRVTDTTYAEKGAVPLEAELGDTDCSCLGQASSYVEREGSICLSESSKLIDQGDSALLDGESALSRFSSFSTSCSFSCRRASQSSTAKFSRAASTVSSSFDLSPCTVRGTSLSSAAGDGAAQDYVVNEDKADQLAPHSGSPSCERVGEEPKETWLLDSHMPAERAHLTATCVSYDPSRSTVRGGLTKPRWTGTAVCGACTVCGERTEWSSPTKRDQDSLATAVGDQDLLGSRAERDDDKDSCCSANSASTAACIELMLEMICAAGDEEAFTFLEAPDGIPPSATVGSMAEE</sequence>
<feature type="region of interest" description="Disordered" evidence="1">
    <location>
        <begin position="335"/>
        <end position="390"/>
    </location>
</feature>
<keyword evidence="3" id="KW-1185">Reference proteome</keyword>
<accession>A0A2C6KV50</accession>
<feature type="compositionally biased region" description="Polar residues" evidence="1">
    <location>
        <begin position="360"/>
        <end position="388"/>
    </location>
</feature>
<proteinExistence type="predicted"/>
<feature type="compositionally biased region" description="Low complexity" evidence="1">
    <location>
        <begin position="205"/>
        <end position="223"/>
    </location>
</feature>
<feature type="compositionally biased region" description="Low complexity" evidence="1">
    <location>
        <begin position="69"/>
        <end position="80"/>
    </location>
</feature>
<feature type="compositionally biased region" description="Basic and acidic residues" evidence="1">
    <location>
        <begin position="118"/>
        <end position="133"/>
    </location>
</feature>
<reference evidence="2 3" key="1">
    <citation type="journal article" date="2017" name="Int. J. Parasitol.">
        <title>The genome of the protozoan parasite Cystoisospora suis and a reverse vaccinology approach to identify vaccine candidates.</title>
        <authorList>
            <person name="Palmieri N."/>
            <person name="Shrestha A."/>
            <person name="Ruttkowski B."/>
            <person name="Beck T."/>
            <person name="Vogl C."/>
            <person name="Tomley F."/>
            <person name="Blake D.P."/>
            <person name="Joachim A."/>
        </authorList>
    </citation>
    <scope>NUCLEOTIDE SEQUENCE [LARGE SCALE GENOMIC DNA]</scope>
    <source>
        <strain evidence="2 3">Wien I</strain>
    </source>
</reference>
<protein>
    <submittedName>
        <fullName evidence="2">Uncharacterized protein</fullName>
    </submittedName>
</protein>
<evidence type="ECO:0000256" key="1">
    <source>
        <dbReference type="SAM" id="MobiDB-lite"/>
    </source>
</evidence>
<feature type="compositionally biased region" description="Low complexity" evidence="1">
    <location>
        <begin position="781"/>
        <end position="794"/>
    </location>
</feature>
<feature type="compositionally biased region" description="Basic and acidic residues" evidence="1">
    <location>
        <begin position="758"/>
        <end position="776"/>
    </location>
</feature>
<feature type="compositionally biased region" description="Basic and acidic residues" evidence="1">
    <location>
        <begin position="838"/>
        <end position="847"/>
    </location>
</feature>
<dbReference type="RefSeq" id="XP_067921746.1">
    <property type="nucleotide sequence ID" value="XM_068066282.1"/>
</dbReference>
<feature type="compositionally biased region" description="Polar residues" evidence="1">
    <location>
        <begin position="39"/>
        <end position="53"/>
    </location>
</feature>
<organism evidence="2 3">
    <name type="scientific">Cystoisospora suis</name>
    <dbReference type="NCBI Taxonomy" id="483139"/>
    <lineage>
        <taxon>Eukaryota</taxon>
        <taxon>Sar</taxon>
        <taxon>Alveolata</taxon>
        <taxon>Apicomplexa</taxon>
        <taxon>Conoidasida</taxon>
        <taxon>Coccidia</taxon>
        <taxon>Eucoccidiorida</taxon>
        <taxon>Eimeriorina</taxon>
        <taxon>Sarcocystidae</taxon>
        <taxon>Cystoisospora</taxon>
    </lineage>
</organism>
<dbReference type="VEuPathDB" id="ToxoDB:CSUI_006117"/>
<feature type="compositionally biased region" description="Basic and acidic residues" evidence="1">
    <location>
        <begin position="587"/>
        <end position="601"/>
    </location>
</feature>
<feature type="region of interest" description="Disordered" evidence="1">
    <location>
        <begin position="976"/>
        <end position="995"/>
    </location>
</feature>
<feature type="region of interest" description="Disordered" evidence="1">
    <location>
        <begin position="202"/>
        <end position="223"/>
    </location>
</feature>
<comment type="caution">
    <text evidence="2">The sequence shown here is derived from an EMBL/GenBank/DDBJ whole genome shotgun (WGS) entry which is preliminary data.</text>
</comment>